<proteinExistence type="predicted"/>
<reference evidence="3" key="1">
    <citation type="journal article" date="2014" name="PLoS ONE">
        <title>Transcriptome-Based Identification of ABC Transporters in the Western Tarnished Plant Bug Lygus hesperus.</title>
        <authorList>
            <person name="Hull J.J."/>
            <person name="Chaney K."/>
            <person name="Geib S.M."/>
            <person name="Fabrick J.A."/>
            <person name="Brent C.S."/>
            <person name="Walsh D."/>
            <person name="Lavine L.C."/>
        </authorList>
    </citation>
    <scope>NUCLEOTIDE SEQUENCE</scope>
</reference>
<dbReference type="PANTHER" id="PTHR24413">
    <property type="entry name" value="SPECKLE-TYPE POZ PROTEIN"/>
    <property type="match status" value="1"/>
</dbReference>
<dbReference type="Gene3D" id="3.30.710.10">
    <property type="entry name" value="Potassium Channel Kv1.1, Chain A"/>
    <property type="match status" value="1"/>
</dbReference>
<dbReference type="PROSITE" id="PS50097">
    <property type="entry name" value="BTB"/>
    <property type="match status" value="1"/>
</dbReference>
<reference evidence="3" key="2">
    <citation type="submission" date="2014-07" db="EMBL/GenBank/DDBJ databases">
        <authorList>
            <person name="Hull J."/>
        </authorList>
    </citation>
    <scope>NUCLEOTIDE SEQUENCE</scope>
</reference>
<organism evidence="3">
    <name type="scientific">Lygus hesperus</name>
    <name type="common">Western plant bug</name>
    <dbReference type="NCBI Taxonomy" id="30085"/>
    <lineage>
        <taxon>Eukaryota</taxon>
        <taxon>Metazoa</taxon>
        <taxon>Ecdysozoa</taxon>
        <taxon>Arthropoda</taxon>
        <taxon>Hexapoda</taxon>
        <taxon>Insecta</taxon>
        <taxon>Pterygota</taxon>
        <taxon>Neoptera</taxon>
        <taxon>Paraneoptera</taxon>
        <taxon>Hemiptera</taxon>
        <taxon>Heteroptera</taxon>
        <taxon>Panheteroptera</taxon>
        <taxon>Cimicomorpha</taxon>
        <taxon>Miridae</taxon>
        <taxon>Mirini</taxon>
        <taxon>Lygus</taxon>
    </lineage>
</organism>
<dbReference type="Pfam" id="PF00651">
    <property type="entry name" value="BTB"/>
    <property type="match status" value="1"/>
</dbReference>
<dbReference type="GO" id="GO:0030163">
    <property type="term" value="P:protein catabolic process"/>
    <property type="evidence" value="ECO:0007669"/>
    <property type="project" value="UniProtKB-ARBA"/>
</dbReference>
<feature type="domain" description="BTB" evidence="1">
    <location>
        <begin position="175"/>
        <end position="242"/>
    </location>
</feature>
<feature type="domain" description="MATH" evidence="2">
    <location>
        <begin position="9"/>
        <end position="135"/>
    </location>
</feature>
<dbReference type="InterPro" id="IPR011333">
    <property type="entry name" value="SKP1/BTB/POZ_sf"/>
</dbReference>
<evidence type="ECO:0000259" key="1">
    <source>
        <dbReference type="PROSITE" id="PS50097"/>
    </source>
</evidence>
<dbReference type="Gene3D" id="2.60.210.10">
    <property type="entry name" value="Apoptosis, Tumor Necrosis Factor Receptor Associated Protein 2, Chain A"/>
    <property type="match status" value="1"/>
</dbReference>
<dbReference type="FunFam" id="3.30.710.10:FF:000159">
    <property type="entry name" value="Speckle-type POZ protein B"/>
    <property type="match status" value="1"/>
</dbReference>
<dbReference type="InterPro" id="IPR000210">
    <property type="entry name" value="BTB/POZ_dom"/>
</dbReference>
<dbReference type="Pfam" id="PF22486">
    <property type="entry name" value="MATH_2"/>
    <property type="match status" value="1"/>
</dbReference>
<dbReference type="EMBL" id="GBHO01044007">
    <property type="protein sequence ID" value="JAF99596.1"/>
    <property type="molecule type" value="Transcribed_RNA"/>
</dbReference>
<protein>
    <submittedName>
        <fullName evidence="3">Speckle-type POZ protein</fullName>
    </submittedName>
</protein>
<name>A0A0A9VTK2_LYGHE</name>
<dbReference type="Gene3D" id="1.25.40.420">
    <property type="match status" value="1"/>
</dbReference>
<sequence>MDTENPEPGFCFTWTVHNFSTKHDLVRSRKYIMSEGSEMETHWLLGMYPNVIGKDHDKYVSLYLSMESCNGDSIVVSYAISIINRKNVICKTRQDKSTFKSKHVQGFVEYVKRSELLDEDGELLVNDRLKIICEIRVVESAYACIEKPKYERTNHIPVREAYNEYWQLYIDKRLVDTTITVKTTEFQVHRLVLAAHSQVFDSMFSHNMIESSTNRVTIHDCEPEVFAELLRFVYTKRVENVKEVARGLLICADKYDLEQLKKVCETSIGEELTKNNAVDILILADTHNSVRLKSKALDYISSHAWSITQSPAWSVMLHHPKLLNEVVISLAKLSVKTSRRMFEERRASGFFLSESLPKS</sequence>
<dbReference type="SUPFAM" id="SSF49599">
    <property type="entry name" value="TRAF domain-like"/>
    <property type="match status" value="1"/>
</dbReference>
<dbReference type="InterPro" id="IPR002083">
    <property type="entry name" value="MATH/TRAF_dom"/>
</dbReference>
<accession>A0A0A9VTK2</accession>
<dbReference type="PROSITE" id="PS50144">
    <property type="entry name" value="MATH"/>
    <property type="match status" value="1"/>
</dbReference>
<dbReference type="InterPro" id="IPR008974">
    <property type="entry name" value="TRAF-like"/>
</dbReference>
<evidence type="ECO:0000313" key="3">
    <source>
        <dbReference type="EMBL" id="JAF99596.1"/>
    </source>
</evidence>
<dbReference type="AlphaFoldDB" id="A0A0A9VTK2"/>
<dbReference type="SMART" id="SM00225">
    <property type="entry name" value="BTB"/>
    <property type="match status" value="1"/>
</dbReference>
<evidence type="ECO:0000259" key="2">
    <source>
        <dbReference type="PROSITE" id="PS50144"/>
    </source>
</evidence>
<gene>
    <name evidence="3" type="primary">SPOP_1</name>
    <name evidence="3" type="ORF">CM83_38072</name>
</gene>
<dbReference type="SUPFAM" id="SSF54695">
    <property type="entry name" value="POZ domain"/>
    <property type="match status" value="1"/>
</dbReference>